<proteinExistence type="predicted"/>
<comment type="caution">
    <text evidence="1">The sequence shown here is derived from an EMBL/GenBank/DDBJ whole genome shotgun (WGS) entry which is preliminary data.</text>
</comment>
<name>V6HXD5_9LEPT</name>
<dbReference type="Proteomes" id="UP000018719">
    <property type="component" value="Unassembled WGS sequence"/>
</dbReference>
<dbReference type="AlphaFoldDB" id="V6HXD5"/>
<accession>V6HXD5</accession>
<evidence type="ECO:0000313" key="2">
    <source>
        <dbReference type="Proteomes" id="UP000018719"/>
    </source>
</evidence>
<organism evidence="1 2">
    <name type="scientific">Leptospira inadai serovar Lyme str. 10</name>
    <dbReference type="NCBI Taxonomy" id="1049790"/>
    <lineage>
        <taxon>Bacteria</taxon>
        <taxon>Pseudomonadati</taxon>
        <taxon>Spirochaetota</taxon>
        <taxon>Spirochaetia</taxon>
        <taxon>Leptospirales</taxon>
        <taxon>Leptospiraceae</taxon>
        <taxon>Leptospira</taxon>
    </lineage>
</organism>
<dbReference type="EMBL" id="AHMM02000015">
    <property type="protein sequence ID" value="EQA37664.1"/>
    <property type="molecule type" value="Genomic_DNA"/>
</dbReference>
<reference evidence="1 2" key="1">
    <citation type="submission" date="2013-05" db="EMBL/GenBank/DDBJ databases">
        <authorList>
            <person name="Harkins D.M."/>
            <person name="Durkin A.S."/>
            <person name="Brinkac L.M."/>
            <person name="Haft D.H."/>
            <person name="Selengut J.D."/>
            <person name="Sanka R."/>
            <person name="DePew J."/>
            <person name="Purushe J."/>
            <person name="Hartskeerl R.A."/>
            <person name="Ahmed A."/>
            <person name="van der Linden H."/>
            <person name="Goris M.G.A."/>
            <person name="Vinetz J.M."/>
            <person name="Sutton G.G."/>
            <person name="Nierman W.C."/>
            <person name="Fouts D.E."/>
        </authorList>
    </citation>
    <scope>NUCLEOTIDE SEQUENCE [LARGE SCALE GENOMIC DNA]</scope>
    <source>
        <strain evidence="1 2">10</strain>
    </source>
</reference>
<protein>
    <submittedName>
        <fullName evidence="1">Uncharacterized protein</fullName>
    </submittedName>
</protein>
<evidence type="ECO:0000313" key="1">
    <source>
        <dbReference type="EMBL" id="EQA37664.1"/>
    </source>
</evidence>
<gene>
    <name evidence="1" type="ORF">LEP1GSC047_4125</name>
</gene>
<sequence>MNYGKLLRFQRTEKFQELKAILGVFGNFQKFKEDFLVVHLSWDSP</sequence>